<dbReference type="CDD" id="cd01671">
    <property type="entry name" value="CARD"/>
    <property type="match status" value="2"/>
</dbReference>
<gene>
    <name evidence="4" type="ORF">DSTB1V02_LOCUS6671</name>
</gene>
<dbReference type="PROSITE" id="PS50209">
    <property type="entry name" value="CARD"/>
    <property type="match status" value="2"/>
</dbReference>
<keyword evidence="1" id="KW-0175">Coiled coil</keyword>
<feature type="region of interest" description="Disordered" evidence="2">
    <location>
        <begin position="493"/>
        <end position="515"/>
    </location>
</feature>
<dbReference type="InterPro" id="IPR001315">
    <property type="entry name" value="CARD"/>
</dbReference>
<feature type="region of interest" description="Disordered" evidence="2">
    <location>
        <begin position="550"/>
        <end position="578"/>
    </location>
</feature>
<dbReference type="GO" id="GO:0042981">
    <property type="term" value="P:regulation of apoptotic process"/>
    <property type="evidence" value="ECO:0007669"/>
    <property type="project" value="InterPro"/>
</dbReference>
<sequence>MSSTEDFDVDGKTVARVIADHAEDLKYIDHDAVMTHMRKNGMIESNEYAEVRKRSSEEKRLFLEEQLPRKGDAAFRMFLKCLRDSGQVILARKMKNPMSSTEDFDVDGKTVARVIADHAEDLKYIDHDAVLTHMRKNGMIESNEYAEVRKRSSEEKRLFLEEHLPRKGDAAFRMFLKCLRDSGQVILARKMKNRCMAILNRDQSSTTNRHGQAFEGTREGGYESRSGIDDHRLPGEETLEAGAPILADELMQTLNDLSNAVAQAKNMAERFKEQGVYYARKFDELEQRLRREQYQHRETERNRQMIEMELKKRSAQVEELQRQLDVGKTELPQARGWNIDTVSQAQMPMKDELFPWQLTWMPTHQTPRCRVQTKADLFTWLRKLSKQDLVVSHVYSHTNVKTGDVEEIESRIAEKMSHWKRIWTFLDANLDEDWAVDFFGIEENKKGESLSMGCGVTQLLLQQLQDDFKEKEKKLVNENMAMKARMEEMSKALAKQKEMKVKHKTKKKELKKQLEKEQLARQEAERKKRVIKRELKESRAQVEDLQQKLLNSASENEKRELEEQLKREQSLREETARQKRKIKKELKKYRAQVEELQQQFASVNVKPSHAHPKDDEIPPRTPLPMEHRMHQSHSTQAPRCHVKSKDELLALLNKDKDSPRIVFINAYSHTSVRMVEVEKMEKKIKAKMSDVVFLDVDLDSDWTENFFVDGKLDKSGHWIIVMSQAHSSLDAIGEILRQWDIRGEYVGFAWSLPQWIGCVPREYVILNGANTTCVDIL</sequence>
<proteinExistence type="predicted"/>
<feature type="domain" description="CARD" evidence="3">
    <location>
        <begin position="23"/>
        <end position="97"/>
    </location>
</feature>
<dbReference type="OrthoDB" id="10268011at2759"/>
<dbReference type="Pfam" id="PF00619">
    <property type="entry name" value="CARD"/>
    <property type="match status" value="2"/>
</dbReference>
<evidence type="ECO:0000256" key="2">
    <source>
        <dbReference type="SAM" id="MobiDB-lite"/>
    </source>
</evidence>
<dbReference type="AlphaFoldDB" id="A0A7R9A756"/>
<reference evidence="4" key="1">
    <citation type="submission" date="2020-11" db="EMBL/GenBank/DDBJ databases">
        <authorList>
            <person name="Tran Van P."/>
        </authorList>
    </citation>
    <scope>NUCLEOTIDE SEQUENCE</scope>
</reference>
<evidence type="ECO:0000313" key="4">
    <source>
        <dbReference type="EMBL" id="CAD7246828.1"/>
    </source>
</evidence>
<evidence type="ECO:0000256" key="1">
    <source>
        <dbReference type="SAM" id="Coils"/>
    </source>
</evidence>
<feature type="compositionally biased region" description="Basic and acidic residues" evidence="2">
    <location>
        <begin position="216"/>
        <end position="234"/>
    </location>
</feature>
<dbReference type="Gene3D" id="1.10.533.10">
    <property type="entry name" value="Death Domain, Fas"/>
    <property type="match status" value="2"/>
</dbReference>
<name>A0A7R9A756_9CRUS</name>
<organism evidence="4">
    <name type="scientific">Darwinula stevensoni</name>
    <dbReference type="NCBI Taxonomy" id="69355"/>
    <lineage>
        <taxon>Eukaryota</taxon>
        <taxon>Metazoa</taxon>
        <taxon>Ecdysozoa</taxon>
        <taxon>Arthropoda</taxon>
        <taxon>Crustacea</taxon>
        <taxon>Oligostraca</taxon>
        <taxon>Ostracoda</taxon>
        <taxon>Podocopa</taxon>
        <taxon>Podocopida</taxon>
        <taxon>Darwinulocopina</taxon>
        <taxon>Darwinuloidea</taxon>
        <taxon>Darwinulidae</taxon>
        <taxon>Darwinula</taxon>
    </lineage>
</organism>
<feature type="compositionally biased region" description="Basic and acidic residues" evidence="2">
    <location>
        <begin position="555"/>
        <end position="577"/>
    </location>
</feature>
<dbReference type="EMBL" id="LR900767">
    <property type="protein sequence ID" value="CAD7246828.1"/>
    <property type="molecule type" value="Genomic_DNA"/>
</dbReference>
<dbReference type="SUPFAM" id="SSF47986">
    <property type="entry name" value="DEATH domain"/>
    <property type="match status" value="2"/>
</dbReference>
<feature type="domain" description="CARD" evidence="3">
    <location>
        <begin position="120"/>
        <end position="194"/>
    </location>
</feature>
<keyword evidence="5" id="KW-1185">Reference proteome</keyword>
<feature type="compositionally biased region" description="Basic residues" evidence="2">
    <location>
        <begin position="500"/>
        <end position="510"/>
    </location>
</feature>
<protein>
    <recommendedName>
        <fullName evidence="3">CARD domain-containing protein</fullName>
    </recommendedName>
</protein>
<accession>A0A7R9A756</accession>
<dbReference type="InterPro" id="IPR011029">
    <property type="entry name" value="DEATH-like_dom_sf"/>
</dbReference>
<evidence type="ECO:0000313" key="5">
    <source>
        <dbReference type="Proteomes" id="UP000677054"/>
    </source>
</evidence>
<feature type="region of interest" description="Disordered" evidence="2">
    <location>
        <begin position="206"/>
        <end position="234"/>
    </location>
</feature>
<dbReference type="EMBL" id="CAJPEV010001250">
    <property type="protein sequence ID" value="CAG0891635.1"/>
    <property type="molecule type" value="Genomic_DNA"/>
</dbReference>
<dbReference type="Proteomes" id="UP000677054">
    <property type="component" value="Unassembled WGS sequence"/>
</dbReference>
<feature type="coiled-coil region" evidence="1">
    <location>
        <begin position="247"/>
        <end position="330"/>
    </location>
</feature>
<evidence type="ECO:0000259" key="3">
    <source>
        <dbReference type="PROSITE" id="PS50209"/>
    </source>
</evidence>